<dbReference type="PANTHER" id="PTHR18952:SF208">
    <property type="entry name" value="CARBONIC ANHYDRASE XA-RELATED"/>
    <property type="match status" value="1"/>
</dbReference>
<dbReference type="InterPro" id="IPR001148">
    <property type="entry name" value="CA_dom"/>
</dbReference>
<keyword evidence="4" id="KW-1185">Reference proteome</keyword>
<dbReference type="Proteomes" id="UP001209878">
    <property type="component" value="Unassembled WGS sequence"/>
</dbReference>
<dbReference type="Pfam" id="PF00194">
    <property type="entry name" value="Carb_anhydrase"/>
    <property type="match status" value="1"/>
</dbReference>
<name>A0AAD9NU12_RIDPI</name>
<dbReference type="Gene3D" id="3.10.200.10">
    <property type="entry name" value="Alpha carbonic anhydrase"/>
    <property type="match status" value="1"/>
</dbReference>
<organism evidence="3 4">
    <name type="scientific">Ridgeia piscesae</name>
    <name type="common">Tubeworm</name>
    <dbReference type="NCBI Taxonomy" id="27915"/>
    <lineage>
        <taxon>Eukaryota</taxon>
        <taxon>Metazoa</taxon>
        <taxon>Spiralia</taxon>
        <taxon>Lophotrochozoa</taxon>
        <taxon>Annelida</taxon>
        <taxon>Polychaeta</taxon>
        <taxon>Sedentaria</taxon>
        <taxon>Canalipalpata</taxon>
        <taxon>Sabellida</taxon>
        <taxon>Siboglinidae</taxon>
        <taxon>Ridgeia</taxon>
    </lineage>
</organism>
<comment type="similarity">
    <text evidence="1">Belongs to the alpha-carbonic anhydrase family.</text>
</comment>
<dbReference type="GO" id="GO:0008270">
    <property type="term" value="F:zinc ion binding"/>
    <property type="evidence" value="ECO:0007669"/>
    <property type="project" value="InterPro"/>
</dbReference>
<dbReference type="PANTHER" id="PTHR18952">
    <property type="entry name" value="CARBONIC ANHYDRASE"/>
    <property type="match status" value="1"/>
</dbReference>
<protein>
    <recommendedName>
        <fullName evidence="2">Alpha-carbonic anhydrase domain-containing protein</fullName>
    </recommendedName>
</protein>
<dbReference type="SMART" id="SM01057">
    <property type="entry name" value="Carb_anhydrase"/>
    <property type="match status" value="1"/>
</dbReference>
<evidence type="ECO:0000313" key="4">
    <source>
        <dbReference type="Proteomes" id="UP001209878"/>
    </source>
</evidence>
<evidence type="ECO:0000256" key="1">
    <source>
        <dbReference type="ARBA" id="ARBA00010718"/>
    </source>
</evidence>
<sequence>MPYVWPIDRTACRPDFWGLVNSEWSLCSKGRRQSPVNIEPKQLLYDPNLKHIRIDKHKVSGTLKNTGHDVKFLLDDPLSRPINISGGPMSYEFRITEINLHFGSTDSVGSEHTIDGQAFPAERTASEAEAAILRKPIVRLKGRRRHGRN</sequence>
<feature type="domain" description="Alpha-carbonic anhydrase" evidence="2">
    <location>
        <begin position="3"/>
        <end position="149"/>
    </location>
</feature>
<dbReference type="InterPro" id="IPR023561">
    <property type="entry name" value="Carbonic_anhydrase_a-class"/>
</dbReference>
<gene>
    <name evidence="3" type="ORF">NP493_433g02031</name>
</gene>
<dbReference type="AlphaFoldDB" id="A0AAD9NU12"/>
<comment type="caution">
    <text evidence="3">The sequence shown here is derived from an EMBL/GenBank/DDBJ whole genome shotgun (WGS) entry which is preliminary data.</text>
</comment>
<dbReference type="GO" id="GO:0006730">
    <property type="term" value="P:one-carbon metabolic process"/>
    <property type="evidence" value="ECO:0007669"/>
    <property type="project" value="TreeGrafter"/>
</dbReference>
<dbReference type="InterPro" id="IPR036398">
    <property type="entry name" value="CA_dom_sf"/>
</dbReference>
<proteinExistence type="inferred from homology"/>
<dbReference type="SUPFAM" id="SSF51069">
    <property type="entry name" value="Carbonic anhydrase"/>
    <property type="match status" value="1"/>
</dbReference>
<evidence type="ECO:0000259" key="2">
    <source>
        <dbReference type="PROSITE" id="PS51144"/>
    </source>
</evidence>
<dbReference type="GO" id="GO:0004089">
    <property type="term" value="F:carbonate dehydratase activity"/>
    <property type="evidence" value="ECO:0007669"/>
    <property type="project" value="InterPro"/>
</dbReference>
<dbReference type="EMBL" id="JAODUO010000433">
    <property type="protein sequence ID" value="KAK2180653.1"/>
    <property type="molecule type" value="Genomic_DNA"/>
</dbReference>
<evidence type="ECO:0000313" key="3">
    <source>
        <dbReference type="EMBL" id="KAK2180653.1"/>
    </source>
</evidence>
<dbReference type="PROSITE" id="PS51144">
    <property type="entry name" value="ALPHA_CA_2"/>
    <property type="match status" value="1"/>
</dbReference>
<reference evidence="3" key="1">
    <citation type="journal article" date="2023" name="Mol. Biol. Evol.">
        <title>Third-Generation Sequencing Reveals the Adaptive Role of the Epigenome in Three Deep-Sea Polychaetes.</title>
        <authorList>
            <person name="Perez M."/>
            <person name="Aroh O."/>
            <person name="Sun Y."/>
            <person name="Lan Y."/>
            <person name="Juniper S.K."/>
            <person name="Young C.R."/>
            <person name="Angers B."/>
            <person name="Qian P.Y."/>
        </authorList>
    </citation>
    <scope>NUCLEOTIDE SEQUENCE</scope>
    <source>
        <strain evidence="3">R07B-5</strain>
    </source>
</reference>
<accession>A0AAD9NU12</accession>